<dbReference type="InterPro" id="IPR004380">
    <property type="entry name" value="Asp_race"/>
</dbReference>
<dbReference type="Gene3D" id="3.40.50.1860">
    <property type="match status" value="2"/>
</dbReference>
<keyword evidence="2" id="KW-0413">Isomerase</keyword>
<evidence type="ECO:0000313" key="3">
    <source>
        <dbReference type="EMBL" id="KKQ26949.1"/>
    </source>
</evidence>
<dbReference type="NCBIfam" id="TIGR00035">
    <property type="entry name" value="asp_race"/>
    <property type="match status" value="1"/>
</dbReference>
<dbReference type="EMBL" id="LBSX01000018">
    <property type="protein sequence ID" value="KKQ26949.1"/>
    <property type="molecule type" value="Genomic_DNA"/>
</dbReference>
<name>A0A0G0IS02_9BACT</name>
<accession>A0A0G0IS02</accession>
<gene>
    <name evidence="3" type="ORF">US42_C0018G0023</name>
</gene>
<evidence type="ECO:0000256" key="2">
    <source>
        <dbReference type="ARBA" id="ARBA00023235"/>
    </source>
</evidence>
<dbReference type="SUPFAM" id="SSF53681">
    <property type="entry name" value="Aspartate/glutamate racemase"/>
    <property type="match status" value="2"/>
</dbReference>
<dbReference type="STRING" id="1619046.US42_C0018G0023"/>
<comment type="caution">
    <text evidence="3">The sequence shown here is derived from an EMBL/GenBank/DDBJ whole genome shotgun (WGS) entry which is preliminary data.</text>
</comment>
<evidence type="ECO:0000313" key="4">
    <source>
        <dbReference type="Proteomes" id="UP000034849"/>
    </source>
</evidence>
<evidence type="ECO:0000256" key="1">
    <source>
        <dbReference type="ARBA" id="ARBA00007847"/>
    </source>
</evidence>
<dbReference type="PATRIC" id="fig|1619046.3.peg.983"/>
<dbReference type="GO" id="GO:0047661">
    <property type="term" value="F:amino-acid racemase activity"/>
    <property type="evidence" value="ECO:0007669"/>
    <property type="project" value="InterPro"/>
</dbReference>
<dbReference type="AlphaFoldDB" id="A0A0G0IS02"/>
<sequence length="233" mass="26617">MKNKKITIGILAGMGPKSTSPFLDLVIEQCQKQYEAHDDIDFPHIIIYSLPTPFYIGKKINNKEMELTIRNGLQKLESMGVDFIAMPCNIAHKYFDYLKRSINIPLLNIIEATANDIDSTTNRVAVLATKATMETNIYQKAIKEKNKEFIYKKAWQQKIDSLIQNIKKGESQNNLSLRVKEIIRLLSNEKVDTIIVACTDLTKVMKKIKGFHIIDSSEALAKETLKTYLNYSK</sequence>
<comment type="similarity">
    <text evidence="1">Belongs to the aspartate/glutamate racemases family.</text>
</comment>
<dbReference type="PANTHER" id="PTHR21198:SF7">
    <property type="entry name" value="ASPARTATE-GLUTAMATE RACEMASE FAMILY"/>
    <property type="match status" value="1"/>
</dbReference>
<proteinExistence type="inferred from homology"/>
<organism evidence="3 4">
    <name type="scientific">Candidatus Magasanikbacteria bacterium GW2011_GWC2_37_14</name>
    <dbReference type="NCBI Taxonomy" id="1619046"/>
    <lineage>
        <taxon>Bacteria</taxon>
        <taxon>Candidatus Magasanikiibacteriota</taxon>
    </lineage>
</organism>
<dbReference type="Proteomes" id="UP000034849">
    <property type="component" value="Unassembled WGS sequence"/>
</dbReference>
<dbReference type="InterPro" id="IPR001920">
    <property type="entry name" value="Asp/Glu_race"/>
</dbReference>
<protein>
    <submittedName>
        <fullName evidence="3">Aspartate racemase</fullName>
    </submittedName>
</protein>
<dbReference type="Pfam" id="PF01177">
    <property type="entry name" value="Asp_Glu_race"/>
    <property type="match status" value="1"/>
</dbReference>
<dbReference type="InterPro" id="IPR015942">
    <property type="entry name" value="Asp/Glu/hydantoin_racemase"/>
</dbReference>
<dbReference type="PANTHER" id="PTHR21198">
    <property type="entry name" value="GLUTAMATE RACEMASE"/>
    <property type="match status" value="1"/>
</dbReference>
<reference evidence="3 4" key="1">
    <citation type="journal article" date="2015" name="Nature">
        <title>rRNA introns, odd ribosomes, and small enigmatic genomes across a large radiation of phyla.</title>
        <authorList>
            <person name="Brown C.T."/>
            <person name="Hug L.A."/>
            <person name="Thomas B.C."/>
            <person name="Sharon I."/>
            <person name="Castelle C.J."/>
            <person name="Singh A."/>
            <person name="Wilkins M.J."/>
            <person name="Williams K.H."/>
            <person name="Banfield J.F."/>
        </authorList>
    </citation>
    <scope>NUCLEOTIDE SEQUENCE [LARGE SCALE GENOMIC DNA]</scope>
</reference>